<organism evidence="1 2">
    <name type="scientific">Bacillus cereus</name>
    <dbReference type="NCBI Taxonomy" id="1396"/>
    <lineage>
        <taxon>Bacteria</taxon>
        <taxon>Bacillati</taxon>
        <taxon>Bacillota</taxon>
        <taxon>Bacilli</taxon>
        <taxon>Bacillales</taxon>
        <taxon>Bacillaceae</taxon>
        <taxon>Bacillus</taxon>
        <taxon>Bacillus cereus group</taxon>
    </lineage>
</organism>
<dbReference type="AlphaFoldDB" id="A0A9X6XUZ2"/>
<protein>
    <submittedName>
        <fullName evidence="1">Uncharacterized protein</fullName>
    </submittedName>
</protein>
<evidence type="ECO:0000313" key="1">
    <source>
        <dbReference type="EMBL" id="PDZ94292.1"/>
    </source>
</evidence>
<reference evidence="1 2" key="1">
    <citation type="submission" date="2017-09" db="EMBL/GenBank/DDBJ databases">
        <title>Large-scale bioinformatics analysis of Bacillus genomes uncovers conserved roles of natural products in bacterial physiology.</title>
        <authorList>
            <consortium name="Agbiome Team Llc"/>
            <person name="Bleich R.M."/>
            <person name="Grubbs K.J."/>
            <person name="Santa Maria K.C."/>
            <person name="Allen S.E."/>
            <person name="Farag S."/>
            <person name="Shank E.A."/>
            <person name="Bowers A."/>
        </authorList>
    </citation>
    <scope>NUCLEOTIDE SEQUENCE [LARGE SCALE GENOMIC DNA]</scope>
    <source>
        <strain evidence="1 2">AFS092789</strain>
    </source>
</reference>
<proteinExistence type="predicted"/>
<dbReference type="RefSeq" id="WP_098007133.1">
    <property type="nucleotide sequence ID" value="NZ_NVMX01000221.1"/>
</dbReference>
<evidence type="ECO:0000313" key="2">
    <source>
        <dbReference type="Proteomes" id="UP000219922"/>
    </source>
</evidence>
<comment type="caution">
    <text evidence="1">The sequence shown here is derived from an EMBL/GenBank/DDBJ whole genome shotgun (WGS) entry which is preliminary data.</text>
</comment>
<name>A0A9X6XUZ2_BACCE</name>
<accession>A0A9X6XUZ2</accession>
<dbReference type="EMBL" id="NVMX01000221">
    <property type="protein sequence ID" value="PDZ94292.1"/>
    <property type="molecule type" value="Genomic_DNA"/>
</dbReference>
<gene>
    <name evidence="1" type="ORF">CON36_34590</name>
</gene>
<dbReference type="Proteomes" id="UP000219922">
    <property type="component" value="Unassembled WGS sequence"/>
</dbReference>
<sequence length="69" mass="8262">MMRKLNQADLWLMSEIKNQLLTEYGVKEEHLEGYIDNSNFMKFLYENPVFTHHEGPEKWAKHIAENNPI</sequence>